<evidence type="ECO:0000256" key="1">
    <source>
        <dbReference type="SAM" id="MobiDB-lite"/>
    </source>
</evidence>
<feature type="region of interest" description="Disordered" evidence="1">
    <location>
        <begin position="83"/>
        <end position="114"/>
    </location>
</feature>
<organism evidence="2 3">
    <name type="scientific">Trachymyrmex septentrionalis</name>
    <dbReference type="NCBI Taxonomy" id="34720"/>
    <lineage>
        <taxon>Eukaryota</taxon>
        <taxon>Metazoa</taxon>
        <taxon>Ecdysozoa</taxon>
        <taxon>Arthropoda</taxon>
        <taxon>Hexapoda</taxon>
        <taxon>Insecta</taxon>
        <taxon>Pterygota</taxon>
        <taxon>Neoptera</taxon>
        <taxon>Endopterygota</taxon>
        <taxon>Hymenoptera</taxon>
        <taxon>Apocrita</taxon>
        <taxon>Aculeata</taxon>
        <taxon>Formicoidea</taxon>
        <taxon>Formicidae</taxon>
        <taxon>Myrmicinae</taxon>
        <taxon>Trachymyrmex</taxon>
    </lineage>
</organism>
<reference evidence="2 3" key="1">
    <citation type="submission" date="2016-03" db="EMBL/GenBank/DDBJ databases">
        <title>Trachymyrmex septentrionalis WGS genome.</title>
        <authorList>
            <person name="Nygaard S."/>
            <person name="Hu H."/>
            <person name="Boomsma J."/>
            <person name="Zhang G."/>
        </authorList>
    </citation>
    <scope>NUCLEOTIDE SEQUENCE [LARGE SCALE GENOMIC DNA]</scope>
    <source>
        <strain evidence="2">Tsep2-gDNA-1</strain>
        <tissue evidence="2">Whole body</tissue>
    </source>
</reference>
<accession>A0A195ETD4</accession>
<dbReference type="Pfam" id="PF03564">
    <property type="entry name" value="DUF1759"/>
    <property type="match status" value="1"/>
</dbReference>
<protein>
    <submittedName>
        <fullName evidence="2">Uncharacterized protein</fullName>
    </submittedName>
</protein>
<sequence length="333" mass="38087">MDPLGPRHGTPRSRSETYALYVTDHPTAFPPGPCTADHAIPITDCECSYAMRNDRAMVRDLKKNVYIPKSKLYRSVIDQSVLTKKEEKKESTEREERSKTRSRRFRKKRGESEREKRILKMSCEERGAVRGHWQKAKKRRRRRDTFQLIVGDNPLVTKKFHYLKSCLERPAEKLIRSVVISALLCKHYENKKELARSNFSTFTAVAKMKSDTAEKLNRIYNAVTSVVNDQERKANLNASALTAVSLDEDKVIFLATVRVSIANCKIKEQNRDARFLLASNTKKCYLPHHEVLRESSATTKIKVVFNGSQRIKSGESFNSRLLIGANLLPALAC</sequence>
<proteinExistence type="predicted"/>
<name>A0A195ETD4_9HYME</name>
<feature type="compositionally biased region" description="Basic residues" evidence="1">
    <location>
        <begin position="100"/>
        <end position="109"/>
    </location>
</feature>
<gene>
    <name evidence="2" type="ORF">ALC56_14559</name>
</gene>
<evidence type="ECO:0000313" key="2">
    <source>
        <dbReference type="EMBL" id="KYN31172.1"/>
    </source>
</evidence>
<keyword evidence="3" id="KW-1185">Reference proteome</keyword>
<feature type="compositionally biased region" description="Basic and acidic residues" evidence="1">
    <location>
        <begin position="83"/>
        <end position="99"/>
    </location>
</feature>
<dbReference type="AlphaFoldDB" id="A0A195ETD4"/>
<dbReference type="EMBL" id="KQ981989">
    <property type="protein sequence ID" value="KYN31172.1"/>
    <property type="molecule type" value="Genomic_DNA"/>
</dbReference>
<dbReference type="Proteomes" id="UP000078541">
    <property type="component" value="Unassembled WGS sequence"/>
</dbReference>
<evidence type="ECO:0000313" key="3">
    <source>
        <dbReference type="Proteomes" id="UP000078541"/>
    </source>
</evidence>
<dbReference type="STRING" id="34720.A0A195ETD4"/>
<dbReference type="InterPro" id="IPR005312">
    <property type="entry name" value="DUF1759"/>
</dbReference>